<sequence>MGVNEYSSAVDMWSVGCIFAEMAQGKALFTGISEIDQIFQIFSKLSTLTPETWPDFASLPNHDFEFPHWESNVLNNLIPELSGIGMDLLKKLLAYNPDQRIIAAEALQHPYFLATPPFLPSSLQNCLDQMWQTVSHMWTSPGPKQVELFHSNMRQAELEIKTDFSCNKKAWRPSHRAMLVDWIIEVVDVFEMSPRTAFLAVNYTDRYLNAVAVGKSQLQLVGAICLLVASKCEDVSYIGVGYLVLCSDNVYTSKEVLEMEEKC</sequence>
<dbReference type="Pfam" id="PF00069">
    <property type="entry name" value="Pkinase"/>
    <property type="match status" value="1"/>
</dbReference>
<dbReference type="PROSITE" id="PS50011">
    <property type="entry name" value="PROTEIN_KINASE_DOM"/>
    <property type="match status" value="1"/>
</dbReference>
<dbReference type="AlphaFoldDB" id="A0ABD3FHL3"/>
<comment type="subunit">
    <text evidence="10">May form a complex composed of at least the catalytic subunit CRK2 and a cyclin.</text>
</comment>
<keyword evidence="16" id="KW-1185">Reference proteome</keyword>
<dbReference type="InterPro" id="IPR000719">
    <property type="entry name" value="Prot_kinase_dom"/>
</dbReference>
<evidence type="ECO:0000259" key="14">
    <source>
        <dbReference type="PROSITE" id="PS50011"/>
    </source>
</evidence>
<evidence type="ECO:0000313" key="15">
    <source>
        <dbReference type="EMBL" id="KAL3666263.1"/>
    </source>
</evidence>
<evidence type="ECO:0000313" key="16">
    <source>
        <dbReference type="Proteomes" id="UP001632037"/>
    </source>
</evidence>
<evidence type="ECO:0000256" key="1">
    <source>
        <dbReference type="ARBA" id="ARBA00012425"/>
    </source>
</evidence>
<dbReference type="GO" id="GO:0005524">
    <property type="term" value="F:ATP binding"/>
    <property type="evidence" value="ECO:0007669"/>
    <property type="project" value="UniProtKB-KW"/>
</dbReference>
<dbReference type="GO" id="GO:0051301">
    <property type="term" value="P:cell division"/>
    <property type="evidence" value="ECO:0007669"/>
    <property type="project" value="UniProtKB-KW"/>
</dbReference>
<evidence type="ECO:0000256" key="2">
    <source>
        <dbReference type="ARBA" id="ARBA00022527"/>
    </source>
</evidence>
<keyword evidence="4" id="KW-0808">Transferase</keyword>
<evidence type="ECO:0000256" key="8">
    <source>
        <dbReference type="ARBA" id="ARBA00023127"/>
    </source>
</evidence>
<evidence type="ECO:0000256" key="13">
    <source>
        <dbReference type="ARBA" id="ARBA00042858"/>
    </source>
</evidence>
<dbReference type="PANTHER" id="PTHR24056">
    <property type="entry name" value="CELL DIVISION PROTEIN KINASE"/>
    <property type="match status" value="1"/>
</dbReference>
<dbReference type="Gene3D" id="1.10.510.10">
    <property type="entry name" value="Transferase(Phosphotransferase) domain 1"/>
    <property type="match status" value="1"/>
</dbReference>
<dbReference type="Gene3D" id="1.10.472.10">
    <property type="entry name" value="Cyclin-like"/>
    <property type="match status" value="1"/>
</dbReference>
<dbReference type="InterPro" id="IPR050108">
    <property type="entry name" value="CDK"/>
</dbReference>
<proteinExistence type="predicted"/>
<evidence type="ECO:0000256" key="12">
    <source>
        <dbReference type="ARBA" id="ARBA00041902"/>
    </source>
</evidence>
<keyword evidence="7" id="KW-0067">ATP-binding</keyword>
<dbReference type="InterPro" id="IPR006671">
    <property type="entry name" value="Cyclin_N"/>
</dbReference>
<dbReference type="FunFam" id="1.10.472.10:FF:000001">
    <property type="entry name" value="G2/mitotic-specific cyclin"/>
    <property type="match status" value="1"/>
</dbReference>
<evidence type="ECO:0000256" key="6">
    <source>
        <dbReference type="ARBA" id="ARBA00022777"/>
    </source>
</evidence>
<keyword evidence="9" id="KW-0131">Cell cycle</keyword>
<organism evidence="15 16">
    <name type="scientific">Phytophthora oleae</name>
    <dbReference type="NCBI Taxonomy" id="2107226"/>
    <lineage>
        <taxon>Eukaryota</taxon>
        <taxon>Sar</taxon>
        <taxon>Stramenopiles</taxon>
        <taxon>Oomycota</taxon>
        <taxon>Peronosporomycetes</taxon>
        <taxon>Peronosporales</taxon>
        <taxon>Peronosporaceae</taxon>
        <taxon>Phytophthora</taxon>
    </lineage>
</organism>
<keyword evidence="6" id="KW-0418">Kinase</keyword>
<keyword evidence="8" id="KW-0195">Cyclin</keyword>
<reference evidence="15 16" key="1">
    <citation type="submission" date="2024-09" db="EMBL/GenBank/DDBJ databases">
        <title>Genome sequencing and assembly of Phytophthora oleae, isolate VK10A, causative agent of rot of olive drupes.</title>
        <authorList>
            <person name="Conti Taguali S."/>
            <person name="Riolo M."/>
            <person name="La Spada F."/>
            <person name="Cacciola S.O."/>
            <person name="Dionisio G."/>
        </authorList>
    </citation>
    <scope>NUCLEOTIDE SEQUENCE [LARGE SCALE GENOMIC DNA]</scope>
    <source>
        <strain evidence="15 16">VK10A</strain>
    </source>
</reference>
<dbReference type="InterPro" id="IPR036915">
    <property type="entry name" value="Cyclin-like_sf"/>
</dbReference>
<accession>A0ABD3FHL3</accession>
<evidence type="ECO:0000256" key="3">
    <source>
        <dbReference type="ARBA" id="ARBA00022618"/>
    </source>
</evidence>
<comment type="caution">
    <text evidence="15">The sequence shown here is derived from an EMBL/GenBank/DDBJ whole genome shotgun (WGS) entry which is preliminary data.</text>
</comment>
<dbReference type="Proteomes" id="UP001632037">
    <property type="component" value="Unassembled WGS sequence"/>
</dbReference>
<gene>
    <name evidence="15" type="ORF">V7S43_008514</name>
</gene>
<feature type="domain" description="Protein kinase" evidence="14">
    <location>
        <begin position="1"/>
        <end position="112"/>
    </location>
</feature>
<dbReference type="SUPFAM" id="SSF47954">
    <property type="entry name" value="Cyclin-like"/>
    <property type="match status" value="1"/>
</dbReference>
<evidence type="ECO:0000256" key="7">
    <source>
        <dbReference type="ARBA" id="ARBA00022840"/>
    </source>
</evidence>
<keyword evidence="2" id="KW-0723">Serine/threonine-protein kinase</keyword>
<evidence type="ECO:0000256" key="10">
    <source>
        <dbReference type="ARBA" id="ARBA00038543"/>
    </source>
</evidence>
<evidence type="ECO:0000256" key="5">
    <source>
        <dbReference type="ARBA" id="ARBA00022741"/>
    </source>
</evidence>
<evidence type="ECO:0000256" key="4">
    <source>
        <dbReference type="ARBA" id="ARBA00022679"/>
    </source>
</evidence>
<dbReference type="InterPro" id="IPR013763">
    <property type="entry name" value="Cyclin-like_dom"/>
</dbReference>
<dbReference type="EC" id="2.7.11.22" evidence="1"/>
<dbReference type="PANTHER" id="PTHR24056:SF254">
    <property type="entry name" value="CYCLIN-DEPENDENT KINASE 2"/>
    <property type="match status" value="1"/>
</dbReference>
<dbReference type="EMBL" id="JBIMZQ010000017">
    <property type="protein sequence ID" value="KAL3666263.1"/>
    <property type="molecule type" value="Genomic_DNA"/>
</dbReference>
<evidence type="ECO:0000256" key="9">
    <source>
        <dbReference type="ARBA" id="ARBA00023306"/>
    </source>
</evidence>
<dbReference type="InterPro" id="IPR011009">
    <property type="entry name" value="Kinase-like_dom_sf"/>
</dbReference>
<protein>
    <recommendedName>
        <fullName evidence="11">Cyclin-dependent kinase 2 homolog</fullName>
        <ecNumber evidence="1">2.7.11.22</ecNumber>
    </recommendedName>
    <alternativeName>
        <fullName evidence="12">Cell division control protein 2 homolog</fullName>
    </alternativeName>
    <alternativeName>
        <fullName evidence="13">cdc2-related kinase 2</fullName>
    </alternativeName>
</protein>
<keyword evidence="5" id="KW-0547">Nucleotide-binding</keyword>
<name>A0ABD3FHL3_9STRA</name>
<dbReference type="SUPFAM" id="SSF56112">
    <property type="entry name" value="Protein kinase-like (PK-like)"/>
    <property type="match status" value="1"/>
</dbReference>
<dbReference type="GO" id="GO:0004693">
    <property type="term" value="F:cyclin-dependent protein serine/threonine kinase activity"/>
    <property type="evidence" value="ECO:0007669"/>
    <property type="project" value="UniProtKB-EC"/>
</dbReference>
<keyword evidence="3" id="KW-0132">Cell division</keyword>
<dbReference type="SMART" id="SM00385">
    <property type="entry name" value="CYCLIN"/>
    <property type="match status" value="1"/>
</dbReference>
<dbReference type="Pfam" id="PF00134">
    <property type="entry name" value="Cyclin_N"/>
    <property type="match status" value="1"/>
</dbReference>
<evidence type="ECO:0000256" key="11">
    <source>
        <dbReference type="ARBA" id="ARBA00039612"/>
    </source>
</evidence>